<evidence type="ECO:0000313" key="2">
    <source>
        <dbReference type="EMBL" id="GEN46264.1"/>
    </source>
</evidence>
<evidence type="ECO:0008006" key="4">
    <source>
        <dbReference type="Google" id="ProtNLM"/>
    </source>
</evidence>
<proteinExistence type="predicted"/>
<dbReference type="Pfam" id="PF14146">
    <property type="entry name" value="DUF4305"/>
    <property type="match status" value="1"/>
</dbReference>
<dbReference type="RefSeq" id="WP_146816927.1">
    <property type="nucleotide sequence ID" value="NZ_BJYA01000013.1"/>
</dbReference>
<reference evidence="2 3" key="1">
    <citation type="submission" date="2019-07" db="EMBL/GenBank/DDBJ databases">
        <title>Whole genome shotgun sequence of Alkalibacillus haloalkaliphilus NBRC 103110.</title>
        <authorList>
            <person name="Hosoyama A."/>
            <person name="Uohara A."/>
            <person name="Ohji S."/>
            <person name="Ichikawa N."/>
        </authorList>
    </citation>
    <scope>NUCLEOTIDE SEQUENCE [LARGE SCALE GENOMIC DNA]</scope>
    <source>
        <strain evidence="2 3">NBRC 103110</strain>
    </source>
</reference>
<evidence type="ECO:0000313" key="3">
    <source>
        <dbReference type="Proteomes" id="UP000321440"/>
    </source>
</evidence>
<dbReference type="OrthoDB" id="2355666at2"/>
<gene>
    <name evidence="2" type="ORF">AHA02nite_20400</name>
</gene>
<feature type="transmembrane region" description="Helical" evidence="1">
    <location>
        <begin position="7"/>
        <end position="26"/>
    </location>
</feature>
<dbReference type="InterPro" id="IPR025426">
    <property type="entry name" value="DUF4305"/>
</dbReference>
<sequence length="66" mass="7562">MKLSPLFLAWVYLIMGALFVYIGIQYADETVWNFATIIFALIATIDFVVAFRLFGVHSAMKNKKDQ</sequence>
<evidence type="ECO:0000256" key="1">
    <source>
        <dbReference type="SAM" id="Phobius"/>
    </source>
</evidence>
<organism evidence="2 3">
    <name type="scientific">Alkalibacillus haloalkaliphilus</name>
    <dbReference type="NCBI Taxonomy" id="94136"/>
    <lineage>
        <taxon>Bacteria</taxon>
        <taxon>Bacillati</taxon>
        <taxon>Bacillota</taxon>
        <taxon>Bacilli</taxon>
        <taxon>Bacillales</taxon>
        <taxon>Bacillaceae</taxon>
        <taxon>Alkalibacillus</taxon>
    </lineage>
</organism>
<dbReference type="EMBL" id="BJYA01000013">
    <property type="protein sequence ID" value="GEN46264.1"/>
    <property type="molecule type" value="Genomic_DNA"/>
</dbReference>
<keyword evidence="1" id="KW-0472">Membrane</keyword>
<dbReference type="Proteomes" id="UP000321440">
    <property type="component" value="Unassembled WGS sequence"/>
</dbReference>
<keyword evidence="1" id="KW-1133">Transmembrane helix</keyword>
<keyword evidence="3" id="KW-1185">Reference proteome</keyword>
<accession>A0A511W586</accession>
<keyword evidence="1" id="KW-0812">Transmembrane</keyword>
<name>A0A511W586_9BACI</name>
<feature type="transmembrane region" description="Helical" evidence="1">
    <location>
        <begin position="32"/>
        <end position="54"/>
    </location>
</feature>
<dbReference type="AlphaFoldDB" id="A0A511W586"/>
<protein>
    <recommendedName>
        <fullName evidence="4">DUF4305 domain-containing protein</fullName>
    </recommendedName>
</protein>
<comment type="caution">
    <text evidence="2">The sequence shown here is derived from an EMBL/GenBank/DDBJ whole genome shotgun (WGS) entry which is preliminary data.</text>
</comment>